<keyword evidence="9" id="KW-0067">ATP-binding</keyword>
<keyword evidence="6" id="KW-0479">Metal-binding</keyword>
<sequence>MASIVAQVGADRSEAAWLVSTRREFKYDLAGELRIQLYTTKCSCRRAITWRREADIPDWINQGVKVEMETTTIESSEVKTAIARLREKAPFVYGLTNYVAANLSANVLLALGAGPAIGSAPGWAAAFPAGAGAVWINGAALMSSVTPDELDEAAATAHKAGTPWVLDPVAIGAGASEYDAILASLARRLDAVIAVSGEVDYLCDPAGRATAVPGGDAKMPQVTGTGCSLGALSAAFCAVVDPFTAAAAAHVAFATAGERAGERATGTASFAIAFVDELSLL</sequence>
<comment type="catalytic activity">
    <reaction evidence="1">
        <text>5-(2-hydroxyethyl)-4-methylthiazole + ATP = 4-methyl-5-(2-phosphooxyethyl)-thiazole + ADP + H(+)</text>
        <dbReference type="Rhea" id="RHEA:24212"/>
        <dbReference type="ChEBI" id="CHEBI:15378"/>
        <dbReference type="ChEBI" id="CHEBI:17957"/>
        <dbReference type="ChEBI" id="CHEBI:30616"/>
        <dbReference type="ChEBI" id="CHEBI:58296"/>
        <dbReference type="ChEBI" id="CHEBI:456216"/>
        <dbReference type="EC" id="2.7.1.50"/>
    </reaction>
</comment>
<keyword evidence="5" id="KW-0808">Transferase</keyword>
<evidence type="ECO:0000256" key="1">
    <source>
        <dbReference type="ARBA" id="ARBA00001771"/>
    </source>
</evidence>
<dbReference type="Gene3D" id="3.40.1190.20">
    <property type="match status" value="2"/>
</dbReference>
<dbReference type="GO" id="GO:0005524">
    <property type="term" value="F:ATP binding"/>
    <property type="evidence" value="ECO:0007669"/>
    <property type="project" value="UniProtKB-KW"/>
</dbReference>
<comment type="pathway">
    <text evidence="3">Cofactor biosynthesis; thiamine diphosphate biosynthesis; 4-methyl-5-(2-phosphoethyl)-thiazole from 5-(2-hydroxyethyl)-4-methylthiazole: step 1/1.</text>
</comment>
<evidence type="ECO:0000256" key="7">
    <source>
        <dbReference type="ARBA" id="ARBA00022741"/>
    </source>
</evidence>
<keyword evidence="8 12" id="KW-0418">Kinase</keyword>
<dbReference type="UniPathway" id="UPA00060">
    <property type="reaction ID" value="UER00139"/>
</dbReference>
<evidence type="ECO:0000256" key="6">
    <source>
        <dbReference type="ARBA" id="ARBA00022723"/>
    </source>
</evidence>
<evidence type="ECO:0000256" key="2">
    <source>
        <dbReference type="ARBA" id="ARBA00001946"/>
    </source>
</evidence>
<comment type="cofactor">
    <cofactor evidence="2">
        <name>Mg(2+)</name>
        <dbReference type="ChEBI" id="CHEBI:18420"/>
    </cofactor>
</comment>
<evidence type="ECO:0000313" key="13">
    <source>
        <dbReference type="Proteomes" id="UP000003558"/>
    </source>
</evidence>
<dbReference type="InterPro" id="IPR000417">
    <property type="entry name" value="Hyethyz_kinase"/>
</dbReference>
<dbReference type="InterPro" id="IPR029056">
    <property type="entry name" value="Ribokinase-like"/>
</dbReference>
<proteinExistence type="predicted"/>
<dbReference type="GO" id="GO:0000287">
    <property type="term" value="F:magnesium ion binding"/>
    <property type="evidence" value="ECO:0007669"/>
    <property type="project" value="InterPro"/>
</dbReference>
<dbReference type="PRINTS" id="PR01099">
    <property type="entry name" value="HYETHTZKNASE"/>
</dbReference>
<protein>
    <recommendedName>
        <fullName evidence="4">hydroxyethylthiazole kinase</fullName>
        <ecNumber evidence="4">2.7.1.50</ecNumber>
    </recommendedName>
</protein>
<evidence type="ECO:0000256" key="4">
    <source>
        <dbReference type="ARBA" id="ARBA00012129"/>
    </source>
</evidence>
<keyword evidence="10" id="KW-0460">Magnesium</keyword>
<reference evidence="12 13" key="1">
    <citation type="submission" date="2011-05" db="EMBL/GenBank/DDBJ databases">
        <title>Whole genome shotgun sequence of Gordonia alkanivorans NBRC 16433.</title>
        <authorList>
            <person name="Hosoyama A."/>
            <person name="Nakamura S."/>
            <person name="Takarada H."/>
            <person name="Tsuchikane K."/>
            <person name="Yamazaki S."/>
            <person name="Fujita N."/>
        </authorList>
    </citation>
    <scope>NUCLEOTIDE SEQUENCE [LARGE SCALE GENOMIC DNA]</scope>
    <source>
        <strain evidence="12 13">NBRC 16433</strain>
    </source>
</reference>
<organism evidence="12 13">
    <name type="scientific">Gordonia alkanivorans NBRC 16433</name>
    <dbReference type="NCBI Taxonomy" id="1027371"/>
    <lineage>
        <taxon>Bacteria</taxon>
        <taxon>Bacillati</taxon>
        <taxon>Actinomycetota</taxon>
        <taxon>Actinomycetes</taxon>
        <taxon>Mycobacteriales</taxon>
        <taxon>Gordoniaceae</taxon>
        <taxon>Gordonia</taxon>
    </lineage>
</organism>
<accession>F9VYU9</accession>
<dbReference type="SUPFAM" id="SSF53613">
    <property type="entry name" value="Ribokinase-like"/>
    <property type="match status" value="1"/>
</dbReference>
<dbReference type="AlphaFoldDB" id="F9VYU9"/>
<dbReference type="Proteomes" id="UP000003558">
    <property type="component" value="Unassembled WGS sequence"/>
</dbReference>
<dbReference type="GO" id="GO:0004417">
    <property type="term" value="F:hydroxyethylthiazole kinase activity"/>
    <property type="evidence" value="ECO:0007669"/>
    <property type="project" value="UniProtKB-EC"/>
</dbReference>
<evidence type="ECO:0000256" key="8">
    <source>
        <dbReference type="ARBA" id="ARBA00022777"/>
    </source>
</evidence>
<dbReference type="GO" id="GO:0009228">
    <property type="term" value="P:thiamine biosynthetic process"/>
    <property type="evidence" value="ECO:0007669"/>
    <property type="project" value="UniProtKB-KW"/>
</dbReference>
<dbReference type="Pfam" id="PF02110">
    <property type="entry name" value="HK"/>
    <property type="match status" value="2"/>
</dbReference>
<evidence type="ECO:0000256" key="10">
    <source>
        <dbReference type="ARBA" id="ARBA00022842"/>
    </source>
</evidence>
<evidence type="ECO:0000256" key="9">
    <source>
        <dbReference type="ARBA" id="ARBA00022840"/>
    </source>
</evidence>
<evidence type="ECO:0000313" key="12">
    <source>
        <dbReference type="EMBL" id="GAA13788.1"/>
    </source>
</evidence>
<dbReference type="EMBL" id="BACI01000092">
    <property type="protein sequence ID" value="GAA13788.1"/>
    <property type="molecule type" value="Genomic_DNA"/>
</dbReference>
<name>F9VYU9_9ACTN</name>
<gene>
    <name evidence="12" type="primary">thiM</name>
    <name evidence="12" type="ORF">GOALK_092_00530</name>
</gene>
<dbReference type="STRING" id="1027371.GOALK_092_00530"/>
<dbReference type="eggNOG" id="COG2145">
    <property type="taxonomic scope" value="Bacteria"/>
</dbReference>
<dbReference type="GO" id="GO:0009229">
    <property type="term" value="P:thiamine diphosphate biosynthetic process"/>
    <property type="evidence" value="ECO:0007669"/>
    <property type="project" value="UniProtKB-UniPathway"/>
</dbReference>
<keyword evidence="11" id="KW-0784">Thiamine biosynthesis</keyword>
<evidence type="ECO:0000256" key="3">
    <source>
        <dbReference type="ARBA" id="ARBA00004868"/>
    </source>
</evidence>
<dbReference type="EC" id="2.7.1.50" evidence="4"/>
<evidence type="ECO:0000256" key="11">
    <source>
        <dbReference type="ARBA" id="ARBA00022977"/>
    </source>
</evidence>
<keyword evidence="7" id="KW-0547">Nucleotide-binding</keyword>
<evidence type="ECO:0000256" key="5">
    <source>
        <dbReference type="ARBA" id="ARBA00022679"/>
    </source>
</evidence>
<comment type="caution">
    <text evidence="12">The sequence shown here is derived from an EMBL/GenBank/DDBJ whole genome shotgun (WGS) entry which is preliminary data.</text>
</comment>